<feature type="domain" description="HTH tetR-type" evidence="3">
    <location>
        <begin position="1"/>
        <end position="61"/>
    </location>
</feature>
<dbReference type="InterPro" id="IPR009057">
    <property type="entry name" value="Homeodomain-like_sf"/>
</dbReference>
<dbReference type="Pfam" id="PF00440">
    <property type="entry name" value="TetR_N"/>
    <property type="match status" value="1"/>
</dbReference>
<keyword evidence="1 2" id="KW-0238">DNA-binding</keyword>
<protein>
    <submittedName>
        <fullName evidence="4">TetR/AcrR family transcriptional regulator</fullName>
    </submittedName>
</protein>
<dbReference type="PANTHER" id="PTHR43479">
    <property type="entry name" value="ACREF/ENVCD OPERON REPRESSOR-RELATED"/>
    <property type="match status" value="1"/>
</dbReference>
<dbReference type="InterPro" id="IPR025722">
    <property type="entry name" value="TetR"/>
</dbReference>
<evidence type="ECO:0000256" key="2">
    <source>
        <dbReference type="PROSITE-ProRule" id="PRU00335"/>
    </source>
</evidence>
<dbReference type="InterPro" id="IPR001647">
    <property type="entry name" value="HTH_TetR"/>
</dbReference>
<sequence length="217" mass="25051">MKTRDRILHTSLILFNEEGEAGTTTVDIANELDISPGNLYYHFKGKDSILAELFGQYEQSLGEILAAPVAGQLSVEDNWYYLYVVFEEMYNYRFLYHNLNNLIERYPDFQKRFRRMMRMKADAVKAVWEALSQDAKVNASSAEVAALVDNMVLLLTYWLTFSELRNESRDPSLIIHQGVHQLLSMIAPYLGDQQKAFYQQVQRMLQTQTRSITSAAS</sequence>
<evidence type="ECO:0000259" key="3">
    <source>
        <dbReference type="PROSITE" id="PS50977"/>
    </source>
</evidence>
<dbReference type="Pfam" id="PF13972">
    <property type="entry name" value="TetR"/>
    <property type="match status" value="1"/>
</dbReference>
<organism evidence="4 5">
    <name type="scientific">Candidatus Litorirhabdus singularis</name>
    <dbReference type="NCBI Taxonomy" id="2518993"/>
    <lineage>
        <taxon>Bacteria</taxon>
        <taxon>Pseudomonadati</taxon>
        <taxon>Pseudomonadota</taxon>
        <taxon>Gammaproteobacteria</taxon>
        <taxon>Cellvibrionales</taxon>
        <taxon>Halieaceae</taxon>
        <taxon>Candidatus Litorirhabdus</taxon>
    </lineage>
</organism>
<proteinExistence type="predicted"/>
<evidence type="ECO:0000313" key="4">
    <source>
        <dbReference type="EMBL" id="MCX2979492.1"/>
    </source>
</evidence>
<evidence type="ECO:0000313" key="5">
    <source>
        <dbReference type="Proteomes" id="UP001143362"/>
    </source>
</evidence>
<gene>
    <name evidence="4" type="ORF">EYC98_01305</name>
</gene>
<evidence type="ECO:0000256" key="1">
    <source>
        <dbReference type="ARBA" id="ARBA00023125"/>
    </source>
</evidence>
<dbReference type="PRINTS" id="PR00455">
    <property type="entry name" value="HTHTETR"/>
</dbReference>
<dbReference type="PANTHER" id="PTHR43479:SF12">
    <property type="entry name" value="TRANSCRIPTIONAL REGULATORY PROTEIN"/>
    <property type="match status" value="1"/>
</dbReference>
<dbReference type="SUPFAM" id="SSF46689">
    <property type="entry name" value="Homeodomain-like"/>
    <property type="match status" value="1"/>
</dbReference>
<dbReference type="Gene3D" id="1.10.357.10">
    <property type="entry name" value="Tetracycline Repressor, domain 2"/>
    <property type="match status" value="1"/>
</dbReference>
<dbReference type="InterPro" id="IPR050624">
    <property type="entry name" value="HTH-type_Tx_Regulator"/>
</dbReference>
<comment type="caution">
    <text evidence="4">The sequence shown here is derived from an EMBL/GenBank/DDBJ whole genome shotgun (WGS) entry which is preliminary data.</text>
</comment>
<keyword evidence="5" id="KW-1185">Reference proteome</keyword>
<name>A0ABT3TB35_9GAMM</name>
<dbReference type="RefSeq" id="WP_279243493.1">
    <property type="nucleotide sequence ID" value="NZ_SHNN01000001.1"/>
</dbReference>
<dbReference type="PROSITE" id="PS50977">
    <property type="entry name" value="HTH_TETR_2"/>
    <property type="match status" value="1"/>
</dbReference>
<dbReference type="EMBL" id="SHNN01000001">
    <property type="protein sequence ID" value="MCX2979492.1"/>
    <property type="molecule type" value="Genomic_DNA"/>
</dbReference>
<feature type="DNA-binding region" description="H-T-H motif" evidence="2">
    <location>
        <begin position="24"/>
        <end position="43"/>
    </location>
</feature>
<accession>A0ABT3TB35</accession>
<dbReference type="Proteomes" id="UP001143362">
    <property type="component" value="Unassembled WGS sequence"/>
</dbReference>
<reference evidence="4" key="1">
    <citation type="submission" date="2019-02" db="EMBL/GenBank/DDBJ databases">
        <authorList>
            <person name="Li S.-H."/>
        </authorList>
    </citation>
    <scope>NUCLEOTIDE SEQUENCE</scope>
    <source>
        <strain evidence="4">IMCC14734</strain>
    </source>
</reference>